<proteinExistence type="predicted"/>
<protein>
    <submittedName>
        <fullName evidence="1">Uncharacterized protein</fullName>
    </submittedName>
</protein>
<gene>
    <name evidence="1" type="ORF">O181_002378</name>
</gene>
<keyword evidence="2" id="KW-1185">Reference proteome</keyword>
<dbReference type="Proteomes" id="UP000765509">
    <property type="component" value="Unassembled WGS sequence"/>
</dbReference>
<name>A0A9Q3BCD3_9BASI</name>
<accession>A0A9Q3BCD3</accession>
<sequence>MPHEYVTQRKNPYQPHLQSLGPYTSWCKEAVWHAHAHALDDFSSYGLSSPTFIMHTLTHELASTPPANHLFQLPLLMLMQRHASTTCLCISAITHPYTSATQPHHLHILPCLGS</sequence>
<dbReference type="EMBL" id="AVOT02000394">
    <property type="protein sequence ID" value="MBW0462663.1"/>
    <property type="molecule type" value="Genomic_DNA"/>
</dbReference>
<organism evidence="1 2">
    <name type="scientific">Austropuccinia psidii MF-1</name>
    <dbReference type="NCBI Taxonomy" id="1389203"/>
    <lineage>
        <taxon>Eukaryota</taxon>
        <taxon>Fungi</taxon>
        <taxon>Dikarya</taxon>
        <taxon>Basidiomycota</taxon>
        <taxon>Pucciniomycotina</taxon>
        <taxon>Pucciniomycetes</taxon>
        <taxon>Pucciniales</taxon>
        <taxon>Sphaerophragmiaceae</taxon>
        <taxon>Austropuccinia</taxon>
    </lineage>
</organism>
<dbReference type="AlphaFoldDB" id="A0A9Q3BCD3"/>
<comment type="caution">
    <text evidence="1">The sequence shown here is derived from an EMBL/GenBank/DDBJ whole genome shotgun (WGS) entry which is preliminary data.</text>
</comment>
<reference evidence="1" key="1">
    <citation type="submission" date="2021-03" db="EMBL/GenBank/DDBJ databases">
        <title>Draft genome sequence of rust myrtle Austropuccinia psidii MF-1, a brazilian biotype.</title>
        <authorList>
            <person name="Quecine M.C."/>
            <person name="Pachon D.M.R."/>
            <person name="Bonatelli M.L."/>
            <person name="Correr F.H."/>
            <person name="Franceschini L.M."/>
            <person name="Leite T.F."/>
            <person name="Margarido G.R.A."/>
            <person name="Almeida C.A."/>
            <person name="Ferrarezi J.A."/>
            <person name="Labate C.A."/>
        </authorList>
    </citation>
    <scope>NUCLEOTIDE SEQUENCE</scope>
    <source>
        <strain evidence="1">MF-1</strain>
    </source>
</reference>
<evidence type="ECO:0000313" key="1">
    <source>
        <dbReference type="EMBL" id="MBW0462663.1"/>
    </source>
</evidence>
<evidence type="ECO:0000313" key="2">
    <source>
        <dbReference type="Proteomes" id="UP000765509"/>
    </source>
</evidence>